<accession>A0AAE3T175</accession>
<sequence length="250" mass="27838">MSKDDLLFQPVRTRRGFEAVCDRIRDQLMNGELKPGDQLPGERELAERFGIGRAAARDALRSLEVSGVVEARKGVQGGFFIKRGGGGGLAQTVQDMVSLAQASLENVMEARTEIICVAIRLACPRATEEEFDAIQRDIDLHADLFRLGRASRNTQSVIEFYRIIAQAAHNPLVLMMVDALSQVYRAMLASVDPRPNKDIMVVRQQVLDHMRKRDAQAASDAMAAYLRRVTKYLVSERDKKGRSAAQRPGQ</sequence>
<dbReference type="Gene3D" id="1.20.120.530">
    <property type="entry name" value="GntR ligand-binding domain-like"/>
    <property type="match status" value="1"/>
</dbReference>
<evidence type="ECO:0000256" key="2">
    <source>
        <dbReference type="ARBA" id="ARBA00023125"/>
    </source>
</evidence>
<evidence type="ECO:0000256" key="1">
    <source>
        <dbReference type="ARBA" id="ARBA00023015"/>
    </source>
</evidence>
<dbReference type="PANTHER" id="PTHR43537:SF5">
    <property type="entry name" value="UXU OPERON TRANSCRIPTIONAL REGULATOR"/>
    <property type="match status" value="1"/>
</dbReference>
<protein>
    <submittedName>
        <fullName evidence="5">GntR family transcriptional regulator</fullName>
    </submittedName>
</protein>
<comment type="caution">
    <text evidence="5">The sequence shown here is derived from an EMBL/GenBank/DDBJ whole genome shotgun (WGS) entry which is preliminary data.</text>
</comment>
<reference evidence="5" key="1">
    <citation type="submission" date="2023-01" db="EMBL/GenBank/DDBJ databases">
        <title>Xenophilus mangrovi sp. nov., isolated from soil of Mangrove nature reserve.</title>
        <authorList>
            <person name="Xu S."/>
            <person name="Liu Z."/>
            <person name="Xu Y."/>
        </authorList>
    </citation>
    <scope>NUCLEOTIDE SEQUENCE</scope>
    <source>
        <strain evidence="5">YW8</strain>
    </source>
</reference>
<dbReference type="InterPro" id="IPR036388">
    <property type="entry name" value="WH-like_DNA-bd_sf"/>
</dbReference>
<dbReference type="InterPro" id="IPR000524">
    <property type="entry name" value="Tscrpt_reg_HTH_GntR"/>
</dbReference>
<dbReference type="SMART" id="SM00895">
    <property type="entry name" value="FCD"/>
    <property type="match status" value="1"/>
</dbReference>
<feature type="domain" description="HTH gntR-type" evidence="4">
    <location>
        <begin position="14"/>
        <end position="84"/>
    </location>
</feature>
<dbReference type="SUPFAM" id="SSF48008">
    <property type="entry name" value="GntR ligand-binding domain-like"/>
    <property type="match status" value="1"/>
</dbReference>
<dbReference type="Gene3D" id="1.10.10.10">
    <property type="entry name" value="Winged helix-like DNA-binding domain superfamily/Winged helix DNA-binding domain"/>
    <property type="match status" value="1"/>
</dbReference>
<dbReference type="RefSeq" id="WP_271430183.1">
    <property type="nucleotide sequence ID" value="NZ_JAQIPB010000013.1"/>
</dbReference>
<evidence type="ECO:0000313" key="6">
    <source>
        <dbReference type="Proteomes" id="UP001212602"/>
    </source>
</evidence>
<evidence type="ECO:0000256" key="3">
    <source>
        <dbReference type="ARBA" id="ARBA00023163"/>
    </source>
</evidence>
<dbReference type="PROSITE" id="PS01332">
    <property type="entry name" value="HTH_RRF2_1"/>
    <property type="match status" value="1"/>
</dbReference>
<name>A0AAE3T175_9BURK</name>
<gene>
    <name evidence="5" type="ORF">PGB34_21645</name>
</gene>
<dbReference type="PRINTS" id="PR00035">
    <property type="entry name" value="HTHGNTR"/>
</dbReference>
<dbReference type="InterPro" id="IPR036390">
    <property type="entry name" value="WH_DNA-bd_sf"/>
</dbReference>
<dbReference type="EMBL" id="JAQIPB010000013">
    <property type="protein sequence ID" value="MDA7418982.1"/>
    <property type="molecule type" value="Genomic_DNA"/>
</dbReference>
<dbReference type="GO" id="GO:0003677">
    <property type="term" value="F:DNA binding"/>
    <property type="evidence" value="ECO:0007669"/>
    <property type="project" value="UniProtKB-KW"/>
</dbReference>
<dbReference type="Pfam" id="PF07729">
    <property type="entry name" value="FCD"/>
    <property type="match status" value="1"/>
</dbReference>
<dbReference type="Proteomes" id="UP001212602">
    <property type="component" value="Unassembled WGS sequence"/>
</dbReference>
<keyword evidence="2" id="KW-0238">DNA-binding</keyword>
<evidence type="ECO:0000313" key="5">
    <source>
        <dbReference type="EMBL" id="MDA7418982.1"/>
    </source>
</evidence>
<dbReference type="GO" id="GO:0003700">
    <property type="term" value="F:DNA-binding transcription factor activity"/>
    <property type="evidence" value="ECO:0007669"/>
    <property type="project" value="InterPro"/>
</dbReference>
<dbReference type="InterPro" id="IPR008920">
    <property type="entry name" value="TF_FadR/GntR_C"/>
</dbReference>
<organism evidence="5 6">
    <name type="scientific">Xenophilus arseniciresistens</name>
    <dbReference type="NCBI Taxonomy" id="1283306"/>
    <lineage>
        <taxon>Bacteria</taxon>
        <taxon>Pseudomonadati</taxon>
        <taxon>Pseudomonadota</taxon>
        <taxon>Betaproteobacteria</taxon>
        <taxon>Burkholderiales</taxon>
        <taxon>Comamonadaceae</taxon>
        <taxon>Xenophilus</taxon>
    </lineage>
</organism>
<dbReference type="SUPFAM" id="SSF46785">
    <property type="entry name" value="Winged helix' DNA-binding domain"/>
    <property type="match status" value="1"/>
</dbReference>
<keyword evidence="6" id="KW-1185">Reference proteome</keyword>
<evidence type="ECO:0000259" key="4">
    <source>
        <dbReference type="PROSITE" id="PS50949"/>
    </source>
</evidence>
<dbReference type="PROSITE" id="PS50949">
    <property type="entry name" value="HTH_GNTR"/>
    <property type="match status" value="1"/>
</dbReference>
<dbReference type="CDD" id="cd07377">
    <property type="entry name" value="WHTH_GntR"/>
    <property type="match status" value="1"/>
</dbReference>
<dbReference type="InterPro" id="IPR030489">
    <property type="entry name" value="TR_Rrf2-type_CS"/>
</dbReference>
<dbReference type="Pfam" id="PF00392">
    <property type="entry name" value="GntR"/>
    <property type="match status" value="1"/>
</dbReference>
<dbReference type="PANTHER" id="PTHR43537">
    <property type="entry name" value="TRANSCRIPTIONAL REGULATOR, GNTR FAMILY"/>
    <property type="match status" value="1"/>
</dbReference>
<keyword evidence="3" id="KW-0804">Transcription</keyword>
<dbReference type="AlphaFoldDB" id="A0AAE3T175"/>
<dbReference type="InterPro" id="IPR011711">
    <property type="entry name" value="GntR_C"/>
</dbReference>
<keyword evidence="1" id="KW-0805">Transcription regulation</keyword>
<dbReference type="SMART" id="SM00345">
    <property type="entry name" value="HTH_GNTR"/>
    <property type="match status" value="1"/>
</dbReference>
<proteinExistence type="predicted"/>